<dbReference type="InterPro" id="IPR036322">
    <property type="entry name" value="WD40_repeat_dom_sf"/>
</dbReference>
<dbReference type="SUPFAM" id="SSF50978">
    <property type="entry name" value="WD40 repeat-like"/>
    <property type="match status" value="1"/>
</dbReference>
<sequence>MKNRSSKSIRRKDAFIKKTKERRKVELEDEIDLLLPGTGGFIEPDENEKTYQINQKEIVSSVDITSATKCFELKLIHGPYVIDYFRNGRQVLTGGEKGHVAAMDWVTKKLICEFNVMESVHAIKWLHMPNIFACAQRDWVHIYDDKGTEIHCLKKLYKVNQMEFLPHHFLLVTASDQGFLSWTDTSYGKLIAQFRPKKVRKIMSMAQNYTNGVILTGHSNGVVNMWTPNSQDPAIQMLCHSGSLTDIGITSDGTRMVSLGTDRKMKLWDIRMLKPLKSYSLKSIGSCIDVSQRDLIGVSTGNIVQIFKDSWNTELKEPYLRSKSNGLIKSIKFCNFEDVLGIGHENGFSSILVPGAGEPNFDALESNPFMTTSQRREMEVKMLLSKIPSELINVDPEILGKVNIKQLKETIASKKKLGYVKVPKIQFKEKKSMKSVKKFKLKKQLRDEAQRNHIKGMRNENIGAKANSIKKRPTNRSTSSRTSSKGLKVVNKFFVQKGLKKAKKSKPKEINIDFSNPSCLAGVMLGRSALSPHLKSF</sequence>
<dbReference type="PROSITE" id="PS50294">
    <property type="entry name" value="WD_REPEATS_REGION"/>
    <property type="match status" value="1"/>
</dbReference>
<keyword evidence="10" id="KW-1185">Reference proteome</keyword>
<dbReference type="InterPro" id="IPR019775">
    <property type="entry name" value="WD40_repeat_CS"/>
</dbReference>
<feature type="region of interest" description="Disordered" evidence="7">
    <location>
        <begin position="461"/>
        <end position="484"/>
    </location>
</feature>
<dbReference type="InterPro" id="IPR015943">
    <property type="entry name" value="WD40/YVTN_repeat-like_dom_sf"/>
</dbReference>
<dbReference type="PROSITE" id="PS50082">
    <property type="entry name" value="WD_REPEATS_2"/>
    <property type="match status" value="1"/>
</dbReference>
<protein>
    <recommendedName>
        <fullName evidence="8">BING4 C-terminal domain-containing protein</fullName>
    </recommendedName>
</protein>
<dbReference type="PANTHER" id="PTHR14085">
    <property type="entry name" value="WD-REPEAT PROTEIN BING4"/>
    <property type="match status" value="1"/>
</dbReference>
<reference evidence="10" key="1">
    <citation type="submission" date="2011-08" db="EMBL/GenBank/DDBJ databases">
        <authorList>
            <person name="Rombauts S."/>
        </authorList>
    </citation>
    <scope>NUCLEOTIDE SEQUENCE</scope>
    <source>
        <strain evidence="10">London</strain>
    </source>
</reference>
<dbReference type="PROSITE" id="PS00678">
    <property type="entry name" value="WD_REPEATS_1"/>
    <property type="match status" value="1"/>
</dbReference>
<dbReference type="Proteomes" id="UP000015104">
    <property type="component" value="Unassembled WGS sequence"/>
</dbReference>
<reference evidence="9" key="2">
    <citation type="submission" date="2015-06" db="UniProtKB">
        <authorList>
            <consortium name="EnsemblMetazoa"/>
        </authorList>
    </citation>
    <scope>IDENTIFICATION</scope>
</reference>
<evidence type="ECO:0000256" key="6">
    <source>
        <dbReference type="PROSITE-ProRule" id="PRU00221"/>
    </source>
</evidence>
<dbReference type="GO" id="GO:0030686">
    <property type="term" value="C:90S preribosome"/>
    <property type="evidence" value="ECO:0007669"/>
    <property type="project" value="TreeGrafter"/>
</dbReference>
<dbReference type="InterPro" id="IPR001680">
    <property type="entry name" value="WD40_rpt"/>
</dbReference>
<dbReference type="Pfam" id="PF00400">
    <property type="entry name" value="WD40"/>
    <property type="match status" value="1"/>
</dbReference>
<evidence type="ECO:0000256" key="1">
    <source>
        <dbReference type="ARBA" id="ARBA00004604"/>
    </source>
</evidence>
<accession>T1KW60</accession>
<organism evidence="9 10">
    <name type="scientific">Tetranychus urticae</name>
    <name type="common">Two-spotted spider mite</name>
    <dbReference type="NCBI Taxonomy" id="32264"/>
    <lineage>
        <taxon>Eukaryota</taxon>
        <taxon>Metazoa</taxon>
        <taxon>Ecdysozoa</taxon>
        <taxon>Arthropoda</taxon>
        <taxon>Chelicerata</taxon>
        <taxon>Arachnida</taxon>
        <taxon>Acari</taxon>
        <taxon>Acariformes</taxon>
        <taxon>Trombidiformes</taxon>
        <taxon>Prostigmata</taxon>
        <taxon>Eleutherengona</taxon>
        <taxon>Raphignathae</taxon>
        <taxon>Tetranychoidea</taxon>
        <taxon>Tetranychidae</taxon>
        <taxon>Tetranychus</taxon>
    </lineage>
</organism>
<keyword evidence="5" id="KW-0539">Nucleus</keyword>
<evidence type="ECO:0000256" key="3">
    <source>
        <dbReference type="ARBA" id="ARBA00022574"/>
    </source>
</evidence>
<keyword evidence="4" id="KW-0677">Repeat</keyword>
<keyword evidence="3 6" id="KW-0853">WD repeat</keyword>
<dbReference type="HOGENOM" id="CLU_022996_2_1_1"/>
<dbReference type="AlphaFoldDB" id="T1KW60"/>
<name>T1KW60_TETUR</name>
<evidence type="ECO:0000313" key="9">
    <source>
        <dbReference type="EnsemblMetazoa" id="tetur24g00480.1"/>
    </source>
</evidence>
<dbReference type="FunFam" id="2.130.10.10:FF:000378">
    <property type="entry name" value="U3 small nucleolar RNA-associated protein 7"/>
    <property type="match status" value="1"/>
</dbReference>
<feature type="repeat" description="WD" evidence="6">
    <location>
        <begin position="237"/>
        <end position="278"/>
    </location>
</feature>
<dbReference type="SMART" id="SM00320">
    <property type="entry name" value="WD40"/>
    <property type="match status" value="4"/>
</dbReference>
<dbReference type="EMBL" id="CAEY01000638">
    <property type="status" value="NOT_ANNOTATED_CDS"/>
    <property type="molecule type" value="Genomic_DNA"/>
</dbReference>
<comment type="subcellular location">
    <subcellularLocation>
        <location evidence="1">Nucleus</location>
        <location evidence="1">Nucleolus</location>
    </subcellularLocation>
</comment>
<dbReference type="STRING" id="32264.T1KW60"/>
<evidence type="ECO:0000313" key="10">
    <source>
        <dbReference type="Proteomes" id="UP000015104"/>
    </source>
</evidence>
<dbReference type="Gene3D" id="2.130.10.10">
    <property type="entry name" value="YVTN repeat-like/Quinoprotein amine dehydrogenase"/>
    <property type="match status" value="1"/>
</dbReference>
<evidence type="ECO:0000259" key="8">
    <source>
        <dbReference type="SMART" id="SM01033"/>
    </source>
</evidence>
<feature type="domain" description="BING4 C-terminal" evidence="8">
    <location>
        <begin position="318"/>
        <end position="396"/>
    </location>
</feature>
<keyword evidence="2" id="KW-0698">rRNA processing</keyword>
<dbReference type="InterPro" id="IPR040315">
    <property type="entry name" value="WDR46/Utp7"/>
</dbReference>
<evidence type="ECO:0000256" key="4">
    <source>
        <dbReference type="ARBA" id="ARBA00022737"/>
    </source>
</evidence>
<dbReference type="eggNOG" id="KOG1272">
    <property type="taxonomic scope" value="Eukaryota"/>
</dbReference>
<evidence type="ECO:0000256" key="5">
    <source>
        <dbReference type="ARBA" id="ARBA00023242"/>
    </source>
</evidence>
<dbReference type="EnsemblMetazoa" id="tetur24g00480.1">
    <property type="protein sequence ID" value="tetur24g00480.1"/>
    <property type="gene ID" value="tetur24g00480"/>
</dbReference>
<evidence type="ECO:0000256" key="2">
    <source>
        <dbReference type="ARBA" id="ARBA00022552"/>
    </source>
</evidence>
<dbReference type="Pfam" id="PF08149">
    <property type="entry name" value="BING4CT"/>
    <property type="match status" value="1"/>
</dbReference>
<dbReference type="PANTHER" id="PTHR14085:SF3">
    <property type="entry name" value="WD REPEAT-CONTAINING PROTEIN 46"/>
    <property type="match status" value="1"/>
</dbReference>
<proteinExistence type="predicted"/>
<feature type="compositionally biased region" description="Low complexity" evidence="7">
    <location>
        <begin position="475"/>
        <end position="484"/>
    </location>
</feature>
<dbReference type="InterPro" id="IPR012952">
    <property type="entry name" value="BING4_C_dom"/>
</dbReference>
<dbReference type="GO" id="GO:0000462">
    <property type="term" value="P:maturation of SSU-rRNA from tricistronic rRNA transcript (SSU-rRNA, 5.8S rRNA, LSU-rRNA)"/>
    <property type="evidence" value="ECO:0007669"/>
    <property type="project" value="TreeGrafter"/>
</dbReference>
<dbReference type="SMART" id="SM01033">
    <property type="entry name" value="BING4CT"/>
    <property type="match status" value="1"/>
</dbReference>
<evidence type="ECO:0000256" key="7">
    <source>
        <dbReference type="SAM" id="MobiDB-lite"/>
    </source>
</evidence>
<dbReference type="GO" id="GO:0032040">
    <property type="term" value="C:small-subunit processome"/>
    <property type="evidence" value="ECO:0007669"/>
    <property type="project" value="TreeGrafter"/>
</dbReference>